<dbReference type="InterPro" id="IPR052845">
    <property type="entry name" value="Axonemal_dynein_LC_domain"/>
</dbReference>
<organism evidence="3 4">
    <name type="scientific">Aplysia californica</name>
    <name type="common">California sea hare</name>
    <dbReference type="NCBI Taxonomy" id="6500"/>
    <lineage>
        <taxon>Eukaryota</taxon>
        <taxon>Metazoa</taxon>
        <taxon>Spiralia</taxon>
        <taxon>Lophotrochozoa</taxon>
        <taxon>Mollusca</taxon>
        <taxon>Gastropoda</taxon>
        <taxon>Heterobranchia</taxon>
        <taxon>Euthyneura</taxon>
        <taxon>Tectipleura</taxon>
        <taxon>Aplysiida</taxon>
        <taxon>Aplysioidea</taxon>
        <taxon>Aplysiidae</taxon>
        <taxon>Aplysia</taxon>
    </lineage>
</organism>
<feature type="compositionally biased region" description="Polar residues" evidence="2">
    <location>
        <begin position="1053"/>
        <end position="1070"/>
    </location>
</feature>
<feature type="compositionally biased region" description="Low complexity" evidence="2">
    <location>
        <begin position="1"/>
        <end position="17"/>
    </location>
</feature>
<dbReference type="PANTHER" id="PTHR23052:SF1">
    <property type="entry name" value="AXONEMAL DYNEIN LIGHT CHAIN DOMAIN-CONTAINING PROTEIN 1"/>
    <property type="match status" value="1"/>
</dbReference>
<feature type="compositionally biased region" description="Low complexity" evidence="2">
    <location>
        <begin position="933"/>
        <end position="946"/>
    </location>
</feature>
<evidence type="ECO:0000256" key="1">
    <source>
        <dbReference type="ARBA" id="ARBA00023054"/>
    </source>
</evidence>
<reference evidence="4" key="1">
    <citation type="submission" date="2025-08" db="UniProtKB">
        <authorList>
            <consortium name="RefSeq"/>
        </authorList>
    </citation>
    <scope>IDENTIFICATION</scope>
</reference>
<dbReference type="PANTHER" id="PTHR23052">
    <property type="entry name" value="AXONEMAL DYNEIN LIGHT CHAIN DOMAIN-CONTAINING PROTEIN 1"/>
    <property type="match status" value="1"/>
</dbReference>
<protein>
    <submittedName>
        <fullName evidence="4">Axonemal dynein light chain domain-containing protein 1 isoform X1</fullName>
    </submittedName>
</protein>
<dbReference type="Proteomes" id="UP000694888">
    <property type="component" value="Unplaced"/>
</dbReference>
<feature type="region of interest" description="Disordered" evidence="2">
    <location>
        <begin position="68"/>
        <end position="98"/>
    </location>
</feature>
<dbReference type="InterPro" id="IPR019347">
    <property type="entry name" value="Axonemal_dynein_light_chain"/>
</dbReference>
<feature type="region of interest" description="Disordered" evidence="2">
    <location>
        <begin position="1042"/>
        <end position="1110"/>
    </location>
</feature>
<proteinExistence type="predicted"/>
<feature type="compositionally biased region" description="Polar residues" evidence="2">
    <location>
        <begin position="859"/>
        <end position="868"/>
    </location>
</feature>
<gene>
    <name evidence="4" type="primary">LOC101846376</name>
</gene>
<feature type="compositionally biased region" description="Polar residues" evidence="2">
    <location>
        <begin position="875"/>
        <end position="892"/>
    </location>
</feature>
<feature type="region of interest" description="Disordered" evidence="2">
    <location>
        <begin position="1"/>
        <end position="39"/>
    </location>
</feature>
<feature type="region of interest" description="Disordered" evidence="2">
    <location>
        <begin position="834"/>
        <end position="959"/>
    </location>
</feature>
<dbReference type="Pfam" id="PF10211">
    <property type="entry name" value="Ax_dynein_light"/>
    <property type="match status" value="1"/>
</dbReference>
<name>A0ABM0K1E5_APLCA</name>
<dbReference type="RefSeq" id="XP_005106488.1">
    <property type="nucleotide sequence ID" value="XM_005106431.3"/>
</dbReference>
<accession>A0ABM0K1E5</accession>
<keyword evidence="3" id="KW-1185">Reference proteome</keyword>
<sequence length="1110" mass="123261">MQSGGELQLSLQGSQQERGALLPSDPGRNAFLPELRSSVTVDKTKPLPTSLQSDFIPEDILFALTQPPATKDKLGPPSRVRNLNTTSGISRPPPANVWSHKRRDRFKHLMENTPCACGAGKDISFLYDVPQSMVHPAKPDLLDKSAVRKGDDQTIGKPLHLPDTLIPDEYHIVKNKGVLGIEYHEDKYSTKPEDHEKHLVSFPSMKPASRYEVIQLKTALNNMLDKAGVNDLDTDTGTGPTQMHNLLELIKKEQNIYNIVFHELIRQTSIECVERGELLAELRNKYSDLLNKVPQQIMSLHEEVMAQRALDRRLTDELMRFKGTIGVLTSELTEVKEHDKKVTKEAQKAQQDLRSALAESQKNASLLAEYHDLYELQRRRLERQVFMLSEEREIWSTAAYSLALKVTEEYQLSTAKRLQLSEKGWVKMANHFTILLSDRDTDLLTKIQGFVENWRDLIEDFNIALKQREDEMRESLRGIRSGVEEFLKTFQQKYLDQDGGVIKKPEDDFARNLVGSIKSWDEAIIRETDVFGGDSLLNNQEELSHIRREMEGWTDNALKVFSRHRGTAGKTHPDQVAMLAMNEEVDQLLTQFQHRITGENGVAGLIIHLQSALENWETRLMSSLQGVLNLQESDWGSLYQALEDWLASLGQAVEYVGTTQKDEDRQDGRPHSSIDIHDVVRKTQKWATTASNSIDSEDAKLVEQVSSLHSEMIRWMVQVLLRLAPDKEGNSKESNEMALLGSASVPQLTEVAKTLFESLETFSNYVRLCCNGIVMENTQARQDNNEDNADHELKDLQRLRSECDDWVQTAQILMSQLTGESIEELFPARASTTLSKKPVTPAPENRVAFVDMEKLGDSTARQESTVSGETKEEGPTSSEPDASSSVTETATADTRDGELTSESDEAAAPPSEPTHPAQPDASESNQPAPPAASAPAPKAASPAKPAEQQGEKIEVLGFDSQTHKHMIEAAQAQALGTVPVNPGVDGSPDTKKAFEALAAVQTLQIQLLGAEERAQLSEERASQAEADIVDLEEKVRALEKQLEKQAEQLEKQGTQGPAKSATPSQVTSAAGGTAPSPAHTDSPRAQSEGKDEKSGRKSGRSSGKSSKKNK</sequence>
<evidence type="ECO:0000256" key="2">
    <source>
        <dbReference type="SAM" id="MobiDB-lite"/>
    </source>
</evidence>
<evidence type="ECO:0000313" key="4">
    <source>
        <dbReference type="RefSeq" id="XP_005106488.1"/>
    </source>
</evidence>
<evidence type="ECO:0000313" key="3">
    <source>
        <dbReference type="Proteomes" id="UP000694888"/>
    </source>
</evidence>
<keyword evidence="1" id="KW-0175">Coiled coil</keyword>
<dbReference type="GeneID" id="101846376"/>